<evidence type="ECO:0000313" key="1">
    <source>
        <dbReference type="EMBL" id="URE05363.1"/>
    </source>
</evidence>
<reference evidence="1" key="1">
    <citation type="submission" date="2022-05" db="EMBL/GenBank/DDBJ databases">
        <title>The Musa troglodytarum L. genome provides insights into the mechanism of non-climacteric behaviour and enrichment of carotenoids.</title>
        <authorList>
            <person name="Wang J."/>
        </authorList>
    </citation>
    <scope>NUCLEOTIDE SEQUENCE</scope>
    <source>
        <tissue evidence="1">Leaf</tissue>
    </source>
</reference>
<evidence type="ECO:0000313" key="2">
    <source>
        <dbReference type="Proteomes" id="UP001055439"/>
    </source>
</evidence>
<sequence>MRGLFPFHAGSPLSLRPPPHPVFLSRSFPSLYAKEIWG</sequence>
<name>A0A9E7K3S9_9LILI</name>
<dbReference type="EMBL" id="CP097507">
    <property type="protein sequence ID" value="URE05363.1"/>
    <property type="molecule type" value="Genomic_DNA"/>
</dbReference>
<dbReference type="AlphaFoldDB" id="A0A9E7K3S9"/>
<proteinExistence type="predicted"/>
<protein>
    <submittedName>
        <fullName evidence="1">Uncharacterized protein</fullName>
    </submittedName>
</protein>
<keyword evidence="2" id="KW-1185">Reference proteome</keyword>
<gene>
    <name evidence="1" type="ORF">MUK42_02675</name>
</gene>
<organism evidence="1 2">
    <name type="scientific">Musa troglodytarum</name>
    <name type="common">fe'i banana</name>
    <dbReference type="NCBI Taxonomy" id="320322"/>
    <lineage>
        <taxon>Eukaryota</taxon>
        <taxon>Viridiplantae</taxon>
        <taxon>Streptophyta</taxon>
        <taxon>Embryophyta</taxon>
        <taxon>Tracheophyta</taxon>
        <taxon>Spermatophyta</taxon>
        <taxon>Magnoliopsida</taxon>
        <taxon>Liliopsida</taxon>
        <taxon>Zingiberales</taxon>
        <taxon>Musaceae</taxon>
        <taxon>Musa</taxon>
    </lineage>
</organism>
<accession>A0A9E7K3S9</accession>
<dbReference type="Proteomes" id="UP001055439">
    <property type="component" value="Chromosome 5"/>
</dbReference>